<organism evidence="1 2">
    <name type="scientific">Chitinophaga skermanii</name>
    <dbReference type="NCBI Taxonomy" id="331697"/>
    <lineage>
        <taxon>Bacteria</taxon>
        <taxon>Pseudomonadati</taxon>
        <taxon>Bacteroidota</taxon>
        <taxon>Chitinophagia</taxon>
        <taxon>Chitinophagales</taxon>
        <taxon>Chitinophagaceae</taxon>
        <taxon>Chitinophaga</taxon>
    </lineage>
</organism>
<accession>A0A327QCC3</accession>
<proteinExistence type="predicted"/>
<dbReference type="EMBL" id="QLLL01000007">
    <property type="protein sequence ID" value="RAJ01518.1"/>
    <property type="molecule type" value="Genomic_DNA"/>
</dbReference>
<dbReference type="AlphaFoldDB" id="A0A327QCC3"/>
<comment type="caution">
    <text evidence="1">The sequence shown here is derived from an EMBL/GenBank/DDBJ whole genome shotgun (WGS) entry which is preliminary data.</text>
</comment>
<evidence type="ECO:0000313" key="1">
    <source>
        <dbReference type="EMBL" id="RAJ01518.1"/>
    </source>
</evidence>
<evidence type="ECO:0000313" key="2">
    <source>
        <dbReference type="Proteomes" id="UP000249547"/>
    </source>
</evidence>
<dbReference type="Proteomes" id="UP000249547">
    <property type="component" value="Unassembled WGS sequence"/>
</dbReference>
<protein>
    <submittedName>
        <fullName evidence="1">Uncharacterized protein</fullName>
    </submittedName>
</protein>
<name>A0A327QCC3_9BACT</name>
<keyword evidence="2" id="KW-1185">Reference proteome</keyword>
<gene>
    <name evidence="1" type="ORF">LX64_03733</name>
</gene>
<reference evidence="1 2" key="1">
    <citation type="submission" date="2018-06" db="EMBL/GenBank/DDBJ databases">
        <title>Genomic Encyclopedia of Archaeal and Bacterial Type Strains, Phase II (KMG-II): from individual species to whole genera.</title>
        <authorList>
            <person name="Goeker M."/>
        </authorList>
    </citation>
    <scope>NUCLEOTIDE SEQUENCE [LARGE SCALE GENOMIC DNA]</scope>
    <source>
        <strain evidence="1 2">DSM 23857</strain>
    </source>
</reference>
<sequence>MDFYRILIEIISFNPYPLSMKQLFTLGLGAIILATASCHFPSTSKEASQPISDLAINNLKGKVESYTSKGYLQPQFKNNQWEVADSLLEYEQKLFFNRDGYTTQLQERNCLPQLYTCYASRTTNFFKEKVKDSFSIENSYYAITYRGKYTWLGDSSFTSVTKDSLGNETVRVSYRRFPAYDSMHAVVSNQPGDQVQQTTLVQRNTQGEVVYKIVTMPELKFRDTIFYEVLQRDAKGNMTRYLTRGKQDGVKLHLATYQYYQ</sequence>